<proteinExistence type="predicted"/>
<gene>
    <name evidence="1" type="ORF">PY04839</name>
</gene>
<evidence type="ECO:0000313" key="1">
    <source>
        <dbReference type="EMBL" id="EAA16757.1"/>
    </source>
</evidence>
<name>Q7RF70_PLAYO</name>
<dbReference type="InParanoid" id="Q7RF70"/>
<reference evidence="1 2" key="1">
    <citation type="journal article" date="2002" name="Nature">
        <title>Genome sequence and comparative analysis of the model rodent malaria parasite Plasmodium yoelii yoelii.</title>
        <authorList>
            <person name="Carlton J.M."/>
            <person name="Angiuoli S.V."/>
            <person name="Suh B.B."/>
            <person name="Kooij T.W."/>
            <person name="Pertea M."/>
            <person name="Silva J.C."/>
            <person name="Ermolaeva M.D."/>
            <person name="Allen J.E."/>
            <person name="Selengut J.D."/>
            <person name="Koo H.L."/>
            <person name="Peterson J.D."/>
            <person name="Pop M."/>
            <person name="Kosack D.S."/>
            <person name="Shumway M.F."/>
            <person name="Bidwell S.L."/>
            <person name="Shallom S.J."/>
            <person name="van Aken S.E."/>
            <person name="Riedmuller S.B."/>
            <person name="Feldblyum T.V."/>
            <person name="Cho J.K."/>
            <person name="Quackenbush J."/>
            <person name="Sedegah M."/>
            <person name="Shoaibi A."/>
            <person name="Cummings L.M."/>
            <person name="Florens L."/>
            <person name="Yates J.R."/>
            <person name="Raine J.D."/>
            <person name="Sinden R.E."/>
            <person name="Harris M.A."/>
            <person name="Cunningham D.A."/>
            <person name="Preiser P.R."/>
            <person name="Bergman L.W."/>
            <person name="Vaidya A.B."/>
            <person name="van Lin L.H."/>
            <person name="Janse C.J."/>
            <person name="Waters A.P."/>
            <person name="Smith H.O."/>
            <person name="White O.R."/>
            <person name="Salzberg S.L."/>
            <person name="Venter J.C."/>
            <person name="Fraser C.M."/>
            <person name="Hoffman S.L."/>
            <person name="Gardner M.J."/>
            <person name="Carucci D.J."/>
        </authorList>
    </citation>
    <scope>NUCLEOTIDE SEQUENCE [LARGE SCALE GENOMIC DNA]</scope>
    <source>
        <strain evidence="1 2">17XNL</strain>
    </source>
</reference>
<comment type="caution">
    <text evidence="1">The sequence shown here is derived from an EMBL/GenBank/DDBJ whole genome shotgun (WGS) entry which is preliminary data.</text>
</comment>
<dbReference type="AlphaFoldDB" id="Q7RF70"/>
<dbReference type="Proteomes" id="UP000008553">
    <property type="component" value="Unassembled WGS sequence"/>
</dbReference>
<dbReference type="PaxDb" id="73239-Q7RF70"/>
<organism evidence="1 2">
    <name type="scientific">Plasmodium yoelii yoelii</name>
    <dbReference type="NCBI Taxonomy" id="73239"/>
    <lineage>
        <taxon>Eukaryota</taxon>
        <taxon>Sar</taxon>
        <taxon>Alveolata</taxon>
        <taxon>Apicomplexa</taxon>
        <taxon>Aconoidasida</taxon>
        <taxon>Haemosporida</taxon>
        <taxon>Plasmodiidae</taxon>
        <taxon>Plasmodium</taxon>
        <taxon>Plasmodium (Vinckeia)</taxon>
    </lineage>
</organism>
<keyword evidence="2" id="KW-1185">Reference proteome</keyword>
<evidence type="ECO:0000313" key="2">
    <source>
        <dbReference type="Proteomes" id="UP000008553"/>
    </source>
</evidence>
<dbReference type="EMBL" id="AABL01001494">
    <property type="protein sequence ID" value="EAA16757.1"/>
    <property type="molecule type" value="Genomic_DNA"/>
</dbReference>
<sequence>MTKLREMNAIYVKRNYITGYTSDQFRPKIVKQYYY</sequence>
<accession>Q7RF70</accession>
<protein>
    <submittedName>
        <fullName evidence="1">Uncharacterized protein</fullName>
    </submittedName>
</protein>